<keyword evidence="3" id="KW-1185">Reference proteome</keyword>
<dbReference type="KEGG" id="sroi:IAG44_04430"/>
<accession>A0A7H0I7L5</accession>
<organism evidence="2 3">
    <name type="scientific">Streptomyces roseirectus</name>
    <dbReference type="NCBI Taxonomy" id="2768066"/>
    <lineage>
        <taxon>Bacteria</taxon>
        <taxon>Bacillati</taxon>
        <taxon>Actinomycetota</taxon>
        <taxon>Actinomycetes</taxon>
        <taxon>Kitasatosporales</taxon>
        <taxon>Streptomycetaceae</taxon>
        <taxon>Streptomyces</taxon>
    </lineage>
</organism>
<dbReference type="Proteomes" id="UP000516052">
    <property type="component" value="Chromosome"/>
</dbReference>
<evidence type="ECO:0000313" key="2">
    <source>
        <dbReference type="EMBL" id="QNP68781.1"/>
    </source>
</evidence>
<evidence type="ECO:0000256" key="1">
    <source>
        <dbReference type="SAM" id="MobiDB-lite"/>
    </source>
</evidence>
<dbReference type="InterPro" id="IPR011990">
    <property type="entry name" value="TPR-like_helical_dom_sf"/>
</dbReference>
<feature type="region of interest" description="Disordered" evidence="1">
    <location>
        <begin position="387"/>
        <end position="406"/>
    </location>
</feature>
<dbReference type="RefSeq" id="WP_187745820.1">
    <property type="nucleotide sequence ID" value="NZ_CP060828.1"/>
</dbReference>
<dbReference type="SUPFAM" id="SSF48452">
    <property type="entry name" value="TPR-like"/>
    <property type="match status" value="1"/>
</dbReference>
<gene>
    <name evidence="2" type="ORF">IAG44_04430</name>
</gene>
<reference evidence="2 3" key="1">
    <citation type="submission" date="2020-08" db="EMBL/GenBank/DDBJ databases">
        <title>A novel species.</title>
        <authorList>
            <person name="Gao J."/>
        </authorList>
    </citation>
    <scope>NUCLEOTIDE SEQUENCE [LARGE SCALE GENOMIC DNA]</scope>
    <source>
        <strain evidence="2 3">CRXT-G-22</strain>
    </source>
</reference>
<name>A0A7H0I7L5_9ACTN</name>
<sequence length="439" mass="46895">MFSRRLRRPKSPDALKAWECLDRGDLPGALRLLRAGAEGMPLVEVALVAGRAAEAAGFEDVREAAEAVVGAPQQARALYDFGYACVERGVAGLAVPALREALRLTDGATPVLRELVAAYEDGARHREAADVLLAHETALDDWPDRYLLVLNAVLAGDLALARRQHALLGDPGDEMWLPARARQTRALERADAAGTVSPLDRADLRGWQYVMGGTVLGTLSPYGYDAGMNGRFAWLQDTYGQCLRGLSRLTSVLAAAQVRPASVSLLPDRSSRILGLAAAEVLGLPAVPFDAARADTVVIAYDLNETAETEDGPEILGALFDRTPGQVLHEHASCWTDPPAVTPDSATLLCQAVTAPWGDTLRLGDDGQVERGGPDERPQEEIAAEIVHADPTPDQGDGATPDDPGERLTEFVTAVRATWLRGDRARVRSTGPVPSGRFA</sequence>
<proteinExistence type="predicted"/>
<dbReference type="EMBL" id="CP060828">
    <property type="protein sequence ID" value="QNP68781.1"/>
    <property type="molecule type" value="Genomic_DNA"/>
</dbReference>
<protein>
    <recommendedName>
        <fullName evidence="4">Tetratricopeptide repeat protein</fullName>
    </recommendedName>
</protein>
<evidence type="ECO:0000313" key="3">
    <source>
        <dbReference type="Proteomes" id="UP000516052"/>
    </source>
</evidence>
<dbReference type="AlphaFoldDB" id="A0A7H0I7L5"/>
<evidence type="ECO:0008006" key="4">
    <source>
        <dbReference type="Google" id="ProtNLM"/>
    </source>
</evidence>